<dbReference type="InterPro" id="IPR052732">
    <property type="entry name" value="Cell-binding_unc_protein"/>
</dbReference>
<protein>
    <submittedName>
        <fullName evidence="2">AAA family ATPase</fullName>
    </submittedName>
</protein>
<name>A0ABW0NI72_9BURK</name>
<dbReference type="PANTHER" id="PTHR43883">
    <property type="entry name" value="SLR0207 PROTEIN"/>
    <property type="match status" value="1"/>
</dbReference>
<proteinExistence type="predicted"/>
<evidence type="ECO:0000256" key="1">
    <source>
        <dbReference type="SAM" id="MobiDB-lite"/>
    </source>
</evidence>
<sequence>MDGASIAALARSLGAQVIETHISWVLLAGADAYKVKKPLRLSFVDYGSAGARLHFCREELRLNRRLAPALYLGVVPVTGSPQQPALGGAGPAQDHAVHMRRFADGALFSEQLAAGTLRPADVDALADLLAASHRAAPRAAPADGYGSPARRRAAALAALEGAKAAAGGGEQATLHGWLEAQAVALAPLWAARAVDGSVRECHGDLHLANAVRLDDGVAAFDCIEFDPALRWIDVLDDAAFAVMDFEALGFPGLAFRFLNRWLDAGGEHAGLPALRFALVYRALVRAQVACLRGPPAAADARRYLEAALRWCTPGAAQLTITHGLPGSGKTFASQRLLEQQGAIRLRSDVERKRLAGLAMLEDSQARGLDLYGADASARTYARLLALARVALAAGYPVILDAAFLRRAERDGARALARELALPFSILHCEAPPPVLRERLAARRGDASEADMAVLEKLLAVAEPLQADELPGVLRTEPGVDPGQGAPPGRGAA</sequence>
<evidence type="ECO:0000313" key="3">
    <source>
        <dbReference type="Proteomes" id="UP001596037"/>
    </source>
</evidence>
<dbReference type="EMBL" id="JBHSMF010000009">
    <property type="protein sequence ID" value="MFC5499399.1"/>
    <property type="molecule type" value="Genomic_DNA"/>
</dbReference>
<reference evidence="3" key="1">
    <citation type="journal article" date="2019" name="Int. J. Syst. Evol. Microbiol.">
        <title>The Global Catalogue of Microorganisms (GCM) 10K type strain sequencing project: providing services to taxonomists for standard genome sequencing and annotation.</title>
        <authorList>
            <consortium name="The Broad Institute Genomics Platform"/>
            <consortium name="The Broad Institute Genome Sequencing Center for Infectious Disease"/>
            <person name="Wu L."/>
            <person name="Ma J."/>
        </authorList>
    </citation>
    <scope>NUCLEOTIDE SEQUENCE [LARGE SCALE GENOMIC DNA]</scope>
    <source>
        <strain evidence="3">CCUG 57401</strain>
    </source>
</reference>
<comment type="caution">
    <text evidence="2">The sequence shown here is derived from an EMBL/GenBank/DDBJ whole genome shotgun (WGS) entry which is preliminary data.</text>
</comment>
<dbReference type="SUPFAM" id="SSF52540">
    <property type="entry name" value="P-loop containing nucleoside triphosphate hydrolases"/>
    <property type="match status" value="1"/>
</dbReference>
<dbReference type="PANTHER" id="PTHR43883:SF1">
    <property type="entry name" value="GLUCONOKINASE"/>
    <property type="match status" value="1"/>
</dbReference>
<dbReference type="Proteomes" id="UP001596037">
    <property type="component" value="Unassembled WGS sequence"/>
</dbReference>
<dbReference type="InterPro" id="IPR027417">
    <property type="entry name" value="P-loop_NTPase"/>
</dbReference>
<feature type="region of interest" description="Disordered" evidence="1">
    <location>
        <begin position="470"/>
        <end position="492"/>
    </location>
</feature>
<dbReference type="Gene3D" id="3.40.50.300">
    <property type="entry name" value="P-loop containing nucleotide triphosphate hydrolases"/>
    <property type="match status" value="1"/>
</dbReference>
<gene>
    <name evidence="2" type="ORF">ACFPOE_17775</name>
</gene>
<dbReference type="SUPFAM" id="SSF56112">
    <property type="entry name" value="Protein kinase-like (PK-like)"/>
    <property type="match status" value="1"/>
</dbReference>
<accession>A0ABW0NI72</accession>
<keyword evidence="3" id="KW-1185">Reference proteome</keyword>
<organism evidence="2 3">
    <name type="scientific">Caenimonas terrae</name>
    <dbReference type="NCBI Taxonomy" id="696074"/>
    <lineage>
        <taxon>Bacteria</taxon>
        <taxon>Pseudomonadati</taxon>
        <taxon>Pseudomonadota</taxon>
        <taxon>Betaproteobacteria</taxon>
        <taxon>Burkholderiales</taxon>
        <taxon>Comamonadaceae</taxon>
        <taxon>Caenimonas</taxon>
    </lineage>
</organism>
<dbReference type="InterPro" id="IPR011009">
    <property type="entry name" value="Kinase-like_dom_sf"/>
</dbReference>
<evidence type="ECO:0000313" key="2">
    <source>
        <dbReference type="EMBL" id="MFC5499399.1"/>
    </source>
</evidence>
<dbReference type="RefSeq" id="WP_376851623.1">
    <property type="nucleotide sequence ID" value="NZ_JBHSMF010000009.1"/>
</dbReference>
<dbReference type="Pfam" id="PF13671">
    <property type="entry name" value="AAA_33"/>
    <property type="match status" value="1"/>
</dbReference>